<gene>
    <name evidence="8" type="ORF">DXN04_30820</name>
</gene>
<dbReference type="PANTHER" id="PTHR40088:SF2">
    <property type="entry name" value="SECRETED SUGAR HYDROLASE"/>
    <property type="match status" value="1"/>
</dbReference>
<dbReference type="SMART" id="SM00710">
    <property type="entry name" value="PbH1"/>
    <property type="match status" value="4"/>
</dbReference>
<dbReference type="PANTHER" id="PTHR40088">
    <property type="entry name" value="PECTATE LYASE (EUROFUNG)"/>
    <property type="match status" value="1"/>
</dbReference>
<evidence type="ECO:0000256" key="3">
    <source>
        <dbReference type="ARBA" id="ARBA00022729"/>
    </source>
</evidence>
<keyword evidence="2" id="KW-0964">Secreted</keyword>
<comment type="subcellular location">
    <subcellularLocation>
        <location evidence="1">Secreted</location>
    </subcellularLocation>
</comment>
<name>A0A3E1NSR8_9BACT</name>
<evidence type="ECO:0000313" key="9">
    <source>
        <dbReference type="Proteomes" id="UP000261174"/>
    </source>
</evidence>
<organism evidence="8 9">
    <name type="scientific">Chitinophaga silvisoli</name>
    <dbReference type="NCBI Taxonomy" id="2291814"/>
    <lineage>
        <taxon>Bacteria</taxon>
        <taxon>Pseudomonadati</taxon>
        <taxon>Bacteroidota</taxon>
        <taxon>Chitinophagia</taxon>
        <taxon>Chitinophagales</taxon>
        <taxon>Chitinophagaceae</taxon>
        <taxon>Chitinophaga</taxon>
    </lineage>
</organism>
<protein>
    <submittedName>
        <fullName evidence="8">DUF1565 domain-containing protein</fullName>
    </submittedName>
</protein>
<keyword evidence="9" id="KW-1185">Reference proteome</keyword>
<feature type="domain" description="DUF1565" evidence="5">
    <location>
        <begin position="33"/>
        <end position="72"/>
    </location>
</feature>
<evidence type="ECO:0000259" key="6">
    <source>
        <dbReference type="Pfam" id="PF13229"/>
    </source>
</evidence>
<sequence length="621" mass="70383">MRIIFVALVFIANCALFTSNILAQTIYHVSGKTGNNANDGSILKPLKTISAASAKAQPGDIINIHEGTYRERIDPPRGGTSDKLRITYQAAKNEKVIIKGSEVIKGWIKISDNTWKVTLLNSFFGDFNPYVDTIYGDWFYGKERQHHTGEVYLDEKRLTEAATLDEVIRKQDRDAFWFSKVNKDSTTIWAQFGNVDPNNHLVEINVRQTIFYPQKTGINYLTIRGLIMRHAATPWAPPTAEQIGLIGTNWSKGWIIENNEISDSKCSGIALGKYGDEWDNKAESAEGYVGTINRALKNGWNKENIGHHIVRNNKIYNCEQAGIVGSLGCSFSTITGNTIYNIHIKKLFTGAEMSAIKFHGAIDMEISNNLIYHCDRGIWLDWMAQGTRVSGNLLFGNWNYDVFLEVDHGPFVIDNNIFLSPRCQRVLAQGGTYAHNLFAGHMFIENFDDRMTPYMKAHSTEMAGLISNPPGDFRYYNNIFVGYTCNLNTYDTASLPLWMDGNVFLAGARPADREIFPIWNQLYNPAIDLVYKEDGIYLSIKMDKRWKALQPRKLIRSEMLGRTIYSNLPFESPDGSPLTINLDYLNKKRDETNPFPGPFEWKQEGNNAQLIKVWSNKIADN</sequence>
<dbReference type="GO" id="GO:0016837">
    <property type="term" value="F:carbon-oxygen lyase activity, acting on polysaccharides"/>
    <property type="evidence" value="ECO:0007669"/>
    <property type="project" value="TreeGrafter"/>
</dbReference>
<dbReference type="InterPro" id="IPR012334">
    <property type="entry name" value="Pectin_lyas_fold"/>
</dbReference>
<dbReference type="GO" id="GO:0005576">
    <property type="term" value="C:extracellular region"/>
    <property type="evidence" value="ECO:0007669"/>
    <property type="project" value="UniProtKB-SubCell"/>
</dbReference>
<feature type="domain" description="Right handed beta helix" evidence="6">
    <location>
        <begin position="309"/>
        <end position="419"/>
    </location>
</feature>
<dbReference type="Pfam" id="PF13229">
    <property type="entry name" value="Beta_helix"/>
    <property type="match status" value="1"/>
</dbReference>
<feature type="signal peptide" evidence="4">
    <location>
        <begin position="1"/>
        <end position="23"/>
    </location>
</feature>
<feature type="chain" id="PRO_5017695696" evidence="4">
    <location>
        <begin position="24"/>
        <end position="621"/>
    </location>
</feature>
<dbReference type="InterPro" id="IPR011459">
    <property type="entry name" value="DUF1565"/>
</dbReference>
<reference evidence="8 9" key="1">
    <citation type="submission" date="2018-08" db="EMBL/GenBank/DDBJ databases">
        <title>Chitinophaga sp. K20C18050901, a novel bacterium isolated from forest soil.</title>
        <authorList>
            <person name="Wang C."/>
        </authorList>
    </citation>
    <scope>NUCLEOTIDE SEQUENCE [LARGE SCALE GENOMIC DNA]</scope>
    <source>
        <strain evidence="8 9">K20C18050901</strain>
    </source>
</reference>
<evidence type="ECO:0000256" key="1">
    <source>
        <dbReference type="ARBA" id="ARBA00004613"/>
    </source>
</evidence>
<dbReference type="RefSeq" id="WP_116857274.1">
    <property type="nucleotide sequence ID" value="NZ_QTJV01000017.1"/>
</dbReference>
<evidence type="ECO:0000259" key="7">
    <source>
        <dbReference type="Pfam" id="PF21258"/>
    </source>
</evidence>
<dbReference type="SUPFAM" id="SSF51126">
    <property type="entry name" value="Pectin lyase-like"/>
    <property type="match status" value="1"/>
</dbReference>
<proteinExistence type="predicted"/>
<dbReference type="InterPro" id="IPR006626">
    <property type="entry name" value="PbH1"/>
</dbReference>
<dbReference type="EMBL" id="QTJV01000017">
    <property type="protein sequence ID" value="RFM30960.1"/>
    <property type="molecule type" value="Genomic_DNA"/>
</dbReference>
<dbReference type="InterPro" id="IPR039448">
    <property type="entry name" value="Beta_helix"/>
</dbReference>
<evidence type="ECO:0000256" key="4">
    <source>
        <dbReference type="SAM" id="SignalP"/>
    </source>
</evidence>
<comment type="caution">
    <text evidence="8">The sequence shown here is derived from an EMBL/GenBank/DDBJ whole genome shotgun (WGS) entry which is preliminary data.</text>
</comment>
<feature type="domain" description="Glycoside hydrolase 120 insertion" evidence="7">
    <location>
        <begin position="104"/>
        <end position="204"/>
    </location>
</feature>
<evidence type="ECO:0000259" key="5">
    <source>
        <dbReference type="Pfam" id="PF07602"/>
    </source>
</evidence>
<dbReference type="Pfam" id="PF21258">
    <property type="entry name" value="Glyco_hydro_120_ins"/>
    <property type="match status" value="1"/>
</dbReference>
<evidence type="ECO:0000313" key="8">
    <source>
        <dbReference type="EMBL" id="RFM30960.1"/>
    </source>
</evidence>
<dbReference type="InterPro" id="IPR052052">
    <property type="entry name" value="Polysaccharide_Lyase_9"/>
</dbReference>
<dbReference type="Gene3D" id="2.160.20.10">
    <property type="entry name" value="Single-stranded right-handed beta-helix, Pectin lyase-like"/>
    <property type="match status" value="2"/>
</dbReference>
<dbReference type="OrthoDB" id="9767990at2"/>
<evidence type="ECO:0000256" key="2">
    <source>
        <dbReference type="ARBA" id="ARBA00022525"/>
    </source>
</evidence>
<dbReference type="AlphaFoldDB" id="A0A3E1NSR8"/>
<keyword evidence="3 4" id="KW-0732">Signal</keyword>
<dbReference type="Proteomes" id="UP000261174">
    <property type="component" value="Unassembled WGS sequence"/>
</dbReference>
<dbReference type="InterPro" id="IPR049169">
    <property type="entry name" value="Glyco_hydro_120_ins"/>
</dbReference>
<dbReference type="InterPro" id="IPR011050">
    <property type="entry name" value="Pectin_lyase_fold/virulence"/>
</dbReference>
<accession>A0A3E1NSR8</accession>
<dbReference type="Pfam" id="PF07602">
    <property type="entry name" value="DUF1565"/>
    <property type="match status" value="1"/>
</dbReference>